<keyword evidence="2" id="KW-1185">Reference proteome</keyword>
<dbReference type="AlphaFoldDB" id="A0A1M4V0T8"/>
<dbReference type="Proteomes" id="UP000184404">
    <property type="component" value="Unassembled WGS sequence"/>
</dbReference>
<reference evidence="1 2" key="1">
    <citation type="submission" date="2016-11" db="EMBL/GenBank/DDBJ databases">
        <authorList>
            <person name="Jaros S."/>
            <person name="Januszkiewicz K."/>
            <person name="Wedrychowicz H."/>
        </authorList>
    </citation>
    <scope>NUCLEOTIDE SEQUENCE [LARGE SCALE GENOMIC DNA]</scope>
    <source>
        <strain evidence="1 2">DSM 10502</strain>
    </source>
</reference>
<dbReference type="STRING" id="1123243.SAMN02745190_00844"/>
<dbReference type="RefSeq" id="WP_072934935.1">
    <property type="nucleotide sequence ID" value="NZ_FQUG01000003.1"/>
</dbReference>
<protein>
    <recommendedName>
        <fullName evidence="3">ICEBs1 excisionase</fullName>
    </recommendedName>
</protein>
<dbReference type="OrthoDB" id="3174733at2"/>
<evidence type="ECO:0000313" key="2">
    <source>
        <dbReference type="Proteomes" id="UP000184404"/>
    </source>
</evidence>
<proteinExistence type="predicted"/>
<dbReference type="EMBL" id="FQUG01000003">
    <property type="protein sequence ID" value="SHE62601.1"/>
    <property type="molecule type" value="Genomic_DNA"/>
</dbReference>
<name>A0A1M4V0T8_9FIRM</name>
<evidence type="ECO:0000313" key="1">
    <source>
        <dbReference type="EMBL" id="SHE62601.1"/>
    </source>
</evidence>
<accession>A0A1M4V0T8</accession>
<organism evidence="1 2">
    <name type="scientific">Schwartzia succinivorans DSM 10502</name>
    <dbReference type="NCBI Taxonomy" id="1123243"/>
    <lineage>
        <taxon>Bacteria</taxon>
        <taxon>Bacillati</taxon>
        <taxon>Bacillota</taxon>
        <taxon>Negativicutes</taxon>
        <taxon>Selenomonadales</taxon>
        <taxon>Selenomonadaceae</taxon>
        <taxon>Schwartzia</taxon>
    </lineage>
</organism>
<gene>
    <name evidence="1" type="ORF">SAMN02745190_00844</name>
</gene>
<sequence>MNAKTDDVFVRSAELQEMLGVKRTKAFLIIKQLNKELADKGYITIRGRVPRKYFYERLGIVGAKA</sequence>
<evidence type="ECO:0008006" key="3">
    <source>
        <dbReference type="Google" id="ProtNLM"/>
    </source>
</evidence>